<dbReference type="InterPro" id="IPR001633">
    <property type="entry name" value="EAL_dom"/>
</dbReference>
<feature type="domain" description="EAL" evidence="2">
    <location>
        <begin position="6"/>
        <end position="264"/>
    </location>
</feature>
<sequence length="268" mass="28347">MTQLATLAALGQNRRGLGMLPPVHAVFQPVVHLGGPLDGALDGPGGRDVVGYEALARGPHGTEWEYPAALFADARRYGVEAALDWECRGVAMSAALRRRLPASVPLFVNADPAGLDSACPAHLGTVLEQAARRLQLVVEFPERALLETPDVVRRAVEIARDRGWGVAVDDVGGDSSSLPLLAGVEPDVIKLDLGLLERQPEALRFAEAVGAHAQATGAVVVAERIETLADLDRARMLGATLGQGYLLGRPGPLPAEPAPPRHEISFTR</sequence>
<dbReference type="InterPro" id="IPR050706">
    <property type="entry name" value="Cyclic-di-GMP_PDE-like"/>
</dbReference>
<protein>
    <submittedName>
        <fullName evidence="3">EAL domain-containing protein</fullName>
    </submittedName>
</protein>
<organism evidence="3 4">
    <name type="scientific">Spongisporangium articulatum</name>
    <dbReference type="NCBI Taxonomy" id="3362603"/>
    <lineage>
        <taxon>Bacteria</taxon>
        <taxon>Bacillati</taxon>
        <taxon>Actinomycetota</taxon>
        <taxon>Actinomycetes</taxon>
        <taxon>Kineosporiales</taxon>
        <taxon>Kineosporiaceae</taxon>
        <taxon>Spongisporangium</taxon>
    </lineage>
</organism>
<dbReference type="PANTHER" id="PTHR33121:SF76">
    <property type="entry name" value="SIGNALING PROTEIN"/>
    <property type="match status" value="1"/>
</dbReference>
<comment type="caution">
    <text evidence="3">The sequence shown here is derived from an EMBL/GenBank/DDBJ whole genome shotgun (WGS) entry which is preliminary data.</text>
</comment>
<feature type="compositionally biased region" description="Basic and acidic residues" evidence="1">
    <location>
        <begin position="259"/>
        <end position="268"/>
    </location>
</feature>
<gene>
    <name evidence="3" type="ORF">ACIB24_08435</name>
</gene>
<dbReference type="SMART" id="SM00052">
    <property type="entry name" value="EAL"/>
    <property type="match status" value="1"/>
</dbReference>
<dbReference type="InterPro" id="IPR035919">
    <property type="entry name" value="EAL_sf"/>
</dbReference>
<evidence type="ECO:0000313" key="3">
    <source>
        <dbReference type="EMBL" id="MFI7587085.1"/>
    </source>
</evidence>
<keyword evidence="4" id="KW-1185">Reference proteome</keyword>
<reference evidence="3 4" key="1">
    <citation type="submission" date="2024-10" db="EMBL/GenBank/DDBJ databases">
        <title>The Natural Products Discovery Center: Release of the First 8490 Sequenced Strains for Exploring Actinobacteria Biosynthetic Diversity.</title>
        <authorList>
            <person name="Kalkreuter E."/>
            <person name="Kautsar S.A."/>
            <person name="Yang D."/>
            <person name="Bader C.D."/>
            <person name="Teijaro C.N."/>
            <person name="Fluegel L."/>
            <person name="Davis C.M."/>
            <person name="Simpson J.R."/>
            <person name="Lauterbach L."/>
            <person name="Steele A.D."/>
            <person name="Gui C."/>
            <person name="Meng S."/>
            <person name="Li G."/>
            <person name="Viehrig K."/>
            <person name="Ye F."/>
            <person name="Su P."/>
            <person name="Kiefer A.F."/>
            <person name="Nichols A."/>
            <person name="Cepeda A.J."/>
            <person name="Yan W."/>
            <person name="Fan B."/>
            <person name="Jiang Y."/>
            <person name="Adhikari A."/>
            <person name="Zheng C.-J."/>
            <person name="Schuster L."/>
            <person name="Cowan T.M."/>
            <person name="Smanski M.J."/>
            <person name="Chevrette M.G."/>
            <person name="De Carvalho L.P.S."/>
            <person name="Shen B."/>
        </authorList>
    </citation>
    <scope>NUCLEOTIDE SEQUENCE [LARGE SCALE GENOMIC DNA]</scope>
    <source>
        <strain evidence="3 4">NPDC049639</strain>
    </source>
</reference>
<proteinExistence type="predicted"/>
<dbReference type="Gene3D" id="3.20.20.450">
    <property type="entry name" value="EAL domain"/>
    <property type="match status" value="1"/>
</dbReference>
<accession>A0ABW8AL57</accession>
<evidence type="ECO:0000259" key="2">
    <source>
        <dbReference type="PROSITE" id="PS50883"/>
    </source>
</evidence>
<dbReference type="PANTHER" id="PTHR33121">
    <property type="entry name" value="CYCLIC DI-GMP PHOSPHODIESTERASE PDEF"/>
    <property type="match status" value="1"/>
</dbReference>
<evidence type="ECO:0000256" key="1">
    <source>
        <dbReference type="SAM" id="MobiDB-lite"/>
    </source>
</evidence>
<dbReference type="RefSeq" id="WP_398278031.1">
    <property type="nucleotide sequence ID" value="NZ_JBITLV010000002.1"/>
</dbReference>
<feature type="region of interest" description="Disordered" evidence="1">
    <location>
        <begin position="248"/>
        <end position="268"/>
    </location>
</feature>
<dbReference type="PROSITE" id="PS50883">
    <property type="entry name" value="EAL"/>
    <property type="match status" value="1"/>
</dbReference>
<dbReference type="EMBL" id="JBITLV010000002">
    <property type="protein sequence ID" value="MFI7587085.1"/>
    <property type="molecule type" value="Genomic_DNA"/>
</dbReference>
<dbReference type="Proteomes" id="UP001612915">
    <property type="component" value="Unassembled WGS sequence"/>
</dbReference>
<dbReference type="SUPFAM" id="SSF141868">
    <property type="entry name" value="EAL domain-like"/>
    <property type="match status" value="1"/>
</dbReference>
<dbReference type="CDD" id="cd01948">
    <property type="entry name" value="EAL"/>
    <property type="match status" value="1"/>
</dbReference>
<dbReference type="Pfam" id="PF00563">
    <property type="entry name" value="EAL"/>
    <property type="match status" value="1"/>
</dbReference>
<name>A0ABW8AL57_9ACTN</name>
<evidence type="ECO:0000313" key="4">
    <source>
        <dbReference type="Proteomes" id="UP001612915"/>
    </source>
</evidence>